<dbReference type="SMART" id="SM00919">
    <property type="entry name" value="Malic_M"/>
    <property type="match status" value="1"/>
</dbReference>
<feature type="domain" description="Malic enzyme N-terminal" evidence="10">
    <location>
        <begin position="88"/>
        <end position="268"/>
    </location>
</feature>
<comment type="similarity">
    <text evidence="2 8">Belongs to the malic enzymes family.</text>
</comment>
<evidence type="ECO:0000313" key="11">
    <source>
        <dbReference type="EMBL" id="TCT22154.1"/>
    </source>
</evidence>
<dbReference type="InterPro" id="IPR037062">
    <property type="entry name" value="Malic_N_dom_sf"/>
</dbReference>
<dbReference type="InterPro" id="IPR015884">
    <property type="entry name" value="Malic_enzyme_CS"/>
</dbReference>
<evidence type="ECO:0000256" key="3">
    <source>
        <dbReference type="ARBA" id="ARBA00022723"/>
    </source>
</evidence>
<evidence type="ECO:0000256" key="4">
    <source>
        <dbReference type="ARBA" id="ARBA00023002"/>
    </source>
</evidence>
<dbReference type="GO" id="GO:0051287">
    <property type="term" value="F:NAD binding"/>
    <property type="evidence" value="ECO:0007669"/>
    <property type="project" value="InterPro"/>
</dbReference>
<keyword evidence="3 7" id="KW-0479">Metal-binding</keyword>
<dbReference type="PRINTS" id="PR00072">
    <property type="entry name" value="MALOXRDTASE"/>
</dbReference>
<evidence type="ECO:0000256" key="2">
    <source>
        <dbReference type="ARBA" id="ARBA00008785"/>
    </source>
</evidence>
<proteinExistence type="inferred from homology"/>
<dbReference type="PANTHER" id="PTHR23406">
    <property type="entry name" value="MALIC ENZYME-RELATED"/>
    <property type="match status" value="1"/>
</dbReference>
<protein>
    <submittedName>
        <fullName evidence="11">Malate dehydrogenase (Oxaloacetate-decarboxylating)(NADP+)</fullName>
    </submittedName>
</protein>
<feature type="binding site" evidence="6">
    <location>
        <position position="164"/>
    </location>
    <ligand>
        <name>(S)-malate</name>
        <dbReference type="ChEBI" id="CHEBI:15589"/>
    </ligand>
</feature>
<feature type="binding site" evidence="7">
    <location>
        <position position="254"/>
    </location>
    <ligand>
        <name>a divalent metal cation</name>
        <dbReference type="ChEBI" id="CHEBI:60240"/>
    </ligand>
</feature>
<evidence type="ECO:0000256" key="8">
    <source>
        <dbReference type="RuleBase" id="RU003427"/>
    </source>
</evidence>
<feature type="active site" description="Proton donor" evidence="5">
    <location>
        <position position="111"/>
    </location>
</feature>
<dbReference type="EMBL" id="SMAO01000003">
    <property type="protein sequence ID" value="TCT22154.1"/>
    <property type="molecule type" value="Genomic_DNA"/>
</dbReference>
<dbReference type="NCBIfam" id="NF010052">
    <property type="entry name" value="PRK13529.1"/>
    <property type="match status" value="1"/>
</dbReference>
<evidence type="ECO:0000256" key="1">
    <source>
        <dbReference type="ARBA" id="ARBA00001936"/>
    </source>
</evidence>
<evidence type="ECO:0000256" key="6">
    <source>
        <dbReference type="PIRSR" id="PIRSR000106-2"/>
    </source>
</evidence>
<comment type="cofactor">
    <cofactor evidence="1">
        <name>Mn(2+)</name>
        <dbReference type="ChEBI" id="CHEBI:29035"/>
    </cofactor>
</comment>
<dbReference type="InterPro" id="IPR012302">
    <property type="entry name" value="Malic_NAD-bd"/>
</dbReference>
<feature type="active site" description="Proton acceptor" evidence="5">
    <location>
        <position position="182"/>
    </location>
</feature>
<dbReference type="Pfam" id="PF03949">
    <property type="entry name" value="Malic_M"/>
    <property type="match status" value="1"/>
</dbReference>
<gene>
    <name evidence="11" type="ORF">EDC35_103253</name>
</gene>
<dbReference type="Gene3D" id="3.40.50.720">
    <property type="entry name" value="NAD(P)-binding Rossmann-like Domain"/>
    <property type="match status" value="1"/>
</dbReference>
<dbReference type="PANTHER" id="PTHR23406:SF32">
    <property type="entry name" value="NADP-DEPENDENT MALIC ENZYME"/>
    <property type="match status" value="1"/>
</dbReference>
<dbReference type="GO" id="GO:0004471">
    <property type="term" value="F:malate dehydrogenase (decarboxylating) (NAD+) activity"/>
    <property type="evidence" value="ECO:0007669"/>
    <property type="project" value="TreeGrafter"/>
</dbReference>
<dbReference type="Proteomes" id="UP000295717">
    <property type="component" value="Unassembled WGS sequence"/>
</dbReference>
<dbReference type="GO" id="GO:0006108">
    <property type="term" value="P:malate metabolic process"/>
    <property type="evidence" value="ECO:0007669"/>
    <property type="project" value="TreeGrafter"/>
</dbReference>
<dbReference type="InterPro" id="IPR036291">
    <property type="entry name" value="NAD(P)-bd_dom_sf"/>
</dbReference>
<organism evidence="11 12">
    <name type="scientific">Thiobaca trueperi</name>
    <dbReference type="NCBI Taxonomy" id="127458"/>
    <lineage>
        <taxon>Bacteria</taxon>
        <taxon>Pseudomonadati</taxon>
        <taxon>Pseudomonadota</taxon>
        <taxon>Gammaproteobacteria</taxon>
        <taxon>Chromatiales</taxon>
        <taxon>Chromatiaceae</taxon>
        <taxon>Thiobaca</taxon>
    </lineage>
</organism>
<keyword evidence="12" id="KW-1185">Reference proteome</keyword>
<evidence type="ECO:0000256" key="5">
    <source>
        <dbReference type="PIRSR" id="PIRSR000106-1"/>
    </source>
</evidence>
<evidence type="ECO:0000259" key="10">
    <source>
        <dbReference type="SMART" id="SM01274"/>
    </source>
</evidence>
<feature type="binding site" evidence="6">
    <location>
        <position position="462"/>
    </location>
    <ligand>
        <name>(S)-malate</name>
        <dbReference type="ChEBI" id="CHEBI:15589"/>
    </ligand>
</feature>
<dbReference type="SMART" id="SM01274">
    <property type="entry name" value="malic"/>
    <property type="match status" value="1"/>
</dbReference>
<evidence type="ECO:0000259" key="9">
    <source>
        <dbReference type="SMART" id="SM00919"/>
    </source>
</evidence>
<sequence>MSRPFEHHVTDSPDAPVLPVRKRGLELVHDPLLNKGTGFPDSERDALGLRGLVPPQVVSIDDQASRIMENFHRQYSDLDRYSYLETLHDRNETLYYRVLLSHINELTPVIYTPVVGQACSQFAHIYQRARGMYFGAAEIAHFDSMVHNWPEDEVEIVVVTDGSRILGLGDLGANGMGIPIGKLSLYVVGAGFHPPRTLPVMLDVGTGNRALRDDPLYLGRRAERLTGPAYDEVVDAFVRAVHARWPHALIQFEDFSNDQAFRLLARYRDQVLCFNDDIQGTGAVTLAGILSALRITGQKLAEQRVVFLGAGSAARGIADTIVAGMMAEGGLSLEAARRQIWTLDSQGLVTLDRFDSLSEHKRPFAQDSAPIADLLDVIRTIKPTVLIGVCGQAGSFSEAAIREMHRHCERPIVFPLSNPTSKAECTADQAYAWTDGAALFASGSPFDPITRGGRLLVPGQCNNMYIFPGVGQGAISCRAAKVTDSMFYAAACTLASLVGEDSLSVGRLYPDLTLIREISVQIAVAVCEIAFAEGLAGIKRPNDLESFIRARMFEPRYVPYEAV</sequence>
<comment type="cofactor">
    <cofactor evidence="7">
        <name>Mg(2+)</name>
        <dbReference type="ChEBI" id="CHEBI:18420"/>
    </cofactor>
    <cofactor evidence="7">
        <name>Mn(2+)</name>
        <dbReference type="ChEBI" id="CHEBI:29035"/>
    </cofactor>
    <text evidence="7">Divalent metal cations. Prefers magnesium or manganese.</text>
</comment>
<dbReference type="GO" id="GO:0046872">
    <property type="term" value="F:metal ion binding"/>
    <property type="evidence" value="ECO:0007669"/>
    <property type="project" value="UniProtKB-KW"/>
</dbReference>
<dbReference type="InterPro" id="IPR046346">
    <property type="entry name" value="Aminoacid_DH-like_N_sf"/>
</dbReference>
<dbReference type="CDD" id="cd05312">
    <property type="entry name" value="NAD_bind_1_malic_enz"/>
    <property type="match status" value="1"/>
</dbReference>
<evidence type="ECO:0000313" key="12">
    <source>
        <dbReference type="Proteomes" id="UP000295717"/>
    </source>
</evidence>
<reference evidence="11 12" key="1">
    <citation type="submission" date="2019-03" db="EMBL/GenBank/DDBJ databases">
        <title>Genomic Encyclopedia of Type Strains, Phase IV (KMG-IV): sequencing the most valuable type-strain genomes for metagenomic binning, comparative biology and taxonomic classification.</title>
        <authorList>
            <person name="Goeker M."/>
        </authorList>
    </citation>
    <scope>NUCLEOTIDE SEQUENCE [LARGE SCALE GENOMIC DNA]</scope>
    <source>
        <strain evidence="11 12">DSM 13587</strain>
    </source>
</reference>
<accession>A0A4R3N0C7</accession>
<dbReference type="AlphaFoldDB" id="A0A4R3N0C7"/>
<evidence type="ECO:0000256" key="7">
    <source>
        <dbReference type="PIRSR" id="PIRSR000106-3"/>
    </source>
</evidence>
<dbReference type="Gene3D" id="3.40.50.10380">
    <property type="entry name" value="Malic enzyme, N-terminal domain"/>
    <property type="match status" value="1"/>
</dbReference>
<feature type="binding site" evidence="7">
    <location>
        <position position="253"/>
    </location>
    <ligand>
        <name>a divalent metal cation</name>
        <dbReference type="ChEBI" id="CHEBI:60240"/>
    </ligand>
</feature>
<dbReference type="RefSeq" id="WP_132976553.1">
    <property type="nucleotide sequence ID" value="NZ_SMAO01000003.1"/>
</dbReference>
<comment type="caution">
    <text evidence="11">The sequence shown here is derived from an EMBL/GenBank/DDBJ whole genome shotgun (WGS) entry which is preliminary data.</text>
</comment>
<dbReference type="PIRSF" id="PIRSF000106">
    <property type="entry name" value="ME"/>
    <property type="match status" value="1"/>
</dbReference>
<feature type="binding site" evidence="6">
    <location>
        <position position="418"/>
    </location>
    <ligand>
        <name>(S)-malate</name>
        <dbReference type="ChEBI" id="CHEBI:15589"/>
    </ligand>
</feature>
<name>A0A4R3N0C7_9GAMM</name>
<dbReference type="Pfam" id="PF00390">
    <property type="entry name" value="malic"/>
    <property type="match status" value="1"/>
</dbReference>
<dbReference type="InterPro" id="IPR012301">
    <property type="entry name" value="Malic_N_dom"/>
</dbReference>
<dbReference type="OrthoDB" id="3314528at2"/>
<dbReference type="SUPFAM" id="SSF51735">
    <property type="entry name" value="NAD(P)-binding Rossmann-fold domains"/>
    <property type="match status" value="1"/>
</dbReference>
<dbReference type="PROSITE" id="PS00331">
    <property type="entry name" value="MALIC_ENZYMES"/>
    <property type="match status" value="1"/>
</dbReference>
<feature type="domain" description="Malic enzyme NAD-binding" evidence="9">
    <location>
        <begin position="278"/>
        <end position="531"/>
    </location>
</feature>
<feature type="binding site" evidence="7">
    <location>
        <position position="277"/>
    </location>
    <ligand>
        <name>a divalent metal cation</name>
        <dbReference type="ChEBI" id="CHEBI:60240"/>
    </ligand>
</feature>
<dbReference type="SUPFAM" id="SSF53223">
    <property type="entry name" value="Aminoacid dehydrogenase-like, N-terminal domain"/>
    <property type="match status" value="1"/>
</dbReference>
<dbReference type="InterPro" id="IPR001891">
    <property type="entry name" value="Malic_OxRdtase"/>
</dbReference>
<dbReference type="FunFam" id="3.40.50.720:FF:000182">
    <property type="entry name" value="NAD-dependent malic enzyme"/>
    <property type="match status" value="1"/>
</dbReference>
<keyword evidence="4" id="KW-0560">Oxidoreductase</keyword>